<evidence type="ECO:0000313" key="5">
    <source>
        <dbReference type="Proteomes" id="UP000006671"/>
    </source>
</evidence>
<dbReference type="InterPro" id="IPR013766">
    <property type="entry name" value="Thioredoxin_domain"/>
</dbReference>
<accession>D2VZ76</accession>
<feature type="compositionally biased region" description="Polar residues" evidence="1">
    <location>
        <begin position="533"/>
        <end position="560"/>
    </location>
</feature>
<reference evidence="4 5" key="1">
    <citation type="journal article" date="2010" name="Cell">
        <title>The genome of Naegleria gruberi illuminates early eukaryotic versatility.</title>
        <authorList>
            <person name="Fritz-Laylin L.K."/>
            <person name="Prochnik S.E."/>
            <person name="Ginger M.L."/>
            <person name="Dacks J.B."/>
            <person name="Carpenter M.L."/>
            <person name="Field M.C."/>
            <person name="Kuo A."/>
            <person name="Paredez A."/>
            <person name="Chapman J."/>
            <person name="Pham J."/>
            <person name="Shu S."/>
            <person name="Neupane R."/>
            <person name="Cipriano M."/>
            <person name="Mancuso J."/>
            <person name="Tu H."/>
            <person name="Salamov A."/>
            <person name="Lindquist E."/>
            <person name="Shapiro H."/>
            <person name="Lucas S."/>
            <person name="Grigoriev I.V."/>
            <person name="Cande W.Z."/>
            <person name="Fulton C."/>
            <person name="Rokhsar D.S."/>
            <person name="Dawson S.C."/>
        </authorList>
    </citation>
    <scope>NUCLEOTIDE SEQUENCE [LARGE SCALE GENOMIC DNA]</scope>
    <source>
        <strain evidence="4 5">NEG-M</strain>
    </source>
</reference>
<dbReference type="SUPFAM" id="SSF52833">
    <property type="entry name" value="Thioredoxin-like"/>
    <property type="match status" value="3"/>
</dbReference>
<dbReference type="PROSITE" id="PS00194">
    <property type="entry name" value="THIOREDOXIN_1"/>
    <property type="match status" value="1"/>
</dbReference>
<dbReference type="InterPro" id="IPR050620">
    <property type="entry name" value="Thioredoxin_H-type-like"/>
</dbReference>
<feature type="compositionally biased region" description="Low complexity" evidence="1">
    <location>
        <begin position="452"/>
        <end position="532"/>
    </location>
</feature>
<gene>
    <name evidence="4" type="ORF">NAEGRDRAFT_59654</name>
</gene>
<sequence length="560" mass="61969">MSRQFLLLAIAFLLILTFAFAQENQDSNNKPRPPMPSGGKPPRPDEQSGSDSNKNMPPNHQNKPPKKQQDGKQQGQQQGNKHPESAQDQNNDNNNRDGESNQRGRRRGFPFESNKSIEMTNFTKIQSEEEFRSLIAKNPSVVVYFSSPYCGVCRDYDANYEGLASEKPKVNFAKVDINNFSGIADEYGAKCLPTFLFISQGEVVQKLDGLCESIVSRNADMLAKQLEPPFYENGILHIVKEKDFDDTIKSKTKVVVDFYADWCGLAAKHTDVTFMKVNVDEHRKIMSKCDVHAMPTFVFFYNGKMKETVIGGSSYEMEECLLHFDSPSEEYLKKDMLAGSSDEFVTYVKSEEEYNHVLKDNSLVVADYYGDNCGACVACATPYSKLAFSNQKVKFIKVDTSKLYSITSKERISCLPTFKLFHHGKESKRLEGFSQKELETAIKNLIAKEGSSCSSTTATTKPTTTVSSQPTVSKTVTKSVSPTKTRTTTTPSSSLGVKKPTSVTRSPSSSPTKKSSTTTTTTKASSPTKRSTGSTPSSVLGVRKTTTASKSPLRSNKPAQ</sequence>
<feature type="region of interest" description="Disordered" evidence="1">
    <location>
        <begin position="452"/>
        <end position="560"/>
    </location>
</feature>
<dbReference type="OrthoDB" id="10263751at2759"/>
<name>D2VZ76_NAEGR</name>
<evidence type="ECO:0000256" key="2">
    <source>
        <dbReference type="SAM" id="SignalP"/>
    </source>
</evidence>
<dbReference type="PROSITE" id="PS51352">
    <property type="entry name" value="THIOREDOXIN_2"/>
    <property type="match status" value="1"/>
</dbReference>
<evidence type="ECO:0000256" key="1">
    <source>
        <dbReference type="SAM" id="MobiDB-lite"/>
    </source>
</evidence>
<dbReference type="AlphaFoldDB" id="D2VZ76"/>
<feature type="compositionally biased region" description="Low complexity" evidence="1">
    <location>
        <begin position="53"/>
        <end position="62"/>
    </location>
</feature>
<feature type="domain" description="Thioredoxin" evidence="3">
    <location>
        <begin position="76"/>
        <end position="231"/>
    </location>
</feature>
<dbReference type="VEuPathDB" id="AmoebaDB:NAEGRDRAFT_59654"/>
<feature type="signal peptide" evidence="2">
    <location>
        <begin position="1"/>
        <end position="21"/>
    </location>
</feature>
<dbReference type="InterPro" id="IPR036249">
    <property type="entry name" value="Thioredoxin-like_sf"/>
</dbReference>
<dbReference type="InterPro" id="IPR017937">
    <property type="entry name" value="Thioredoxin_CS"/>
</dbReference>
<dbReference type="PANTHER" id="PTHR10438">
    <property type="entry name" value="THIOREDOXIN"/>
    <property type="match status" value="1"/>
</dbReference>
<dbReference type="EMBL" id="GG738913">
    <property type="protein sequence ID" value="EFC37944.1"/>
    <property type="molecule type" value="Genomic_DNA"/>
</dbReference>
<evidence type="ECO:0000259" key="3">
    <source>
        <dbReference type="PROSITE" id="PS51352"/>
    </source>
</evidence>
<feature type="chain" id="PRO_5003038895" evidence="2">
    <location>
        <begin position="22"/>
        <end position="560"/>
    </location>
</feature>
<organism evidence="5">
    <name type="scientific">Naegleria gruberi</name>
    <name type="common">Amoeba</name>
    <dbReference type="NCBI Taxonomy" id="5762"/>
    <lineage>
        <taxon>Eukaryota</taxon>
        <taxon>Discoba</taxon>
        <taxon>Heterolobosea</taxon>
        <taxon>Tetramitia</taxon>
        <taxon>Eutetramitia</taxon>
        <taxon>Vahlkampfiidae</taxon>
        <taxon>Naegleria</taxon>
    </lineage>
</organism>
<dbReference type="Pfam" id="PF00085">
    <property type="entry name" value="Thioredoxin"/>
    <property type="match status" value="3"/>
</dbReference>
<feature type="compositionally biased region" description="Pro residues" evidence="1">
    <location>
        <begin position="31"/>
        <end position="41"/>
    </location>
</feature>
<dbReference type="KEGG" id="ngr:NAEGRDRAFT_59654"/>
<dbReference type="eggNOG" id="KOG0190">
    <property type="taxonomic scope" value="Eukaryota"/>
</dbReference>
<evidence type="ECO:0000313" key="4">
    <source>
        <dbReference type="EMBL" id="EFC37944.1"/>
    </source>
</evidence>
<dbReference type="GeneID" id="8863367"/>
<dbReference type="PANTHER" id="PTHR10438:SF468">
    <property type="entry name" value="THIOREDOXIN-1-RELATED"/>
    <property type="match status" value="1"/>
</dbReference>
<dbReference type="InParanoid" id="D2VZ76"/>
<dbReference type="Proteomes" id="UP000006671">
    <property type="component" value="Unassembled WGS sequence"/>
</dbReference>
<proteinExistence type="predicted"/>
<protein>
    <submittedName>
        <fullName evidence="4">Predicted protein</fullName>
    </submittedName>
</protein>
<feature type="compositionally biased region" description="Low complexity" evidence="1">
    <location>
        <begin position="71"/>
        <end position="80"/>
    </location>
</feature>
<dbReference type="CDD" id="cd02947">
    <property type="entry name" value="TRX_family"/>
    <property type="match status" value="3"/>
</dbReference>
<dbReference type="eggNOG" id="KOG0907">
    <property type="taxonomic scope" value="Eukaryota"/>
</dbReference>
<dbReference type="RefSeq" id="XP_002670688.1">
    <property type="nucleotide sequence ID" value="XM_002670642.1"/>
</dbReference>
<dbReference type="STRING" id="5762.D2VZ76"/>
<keyword evidence="2" id="KW-0732">Signal</keyword>
<feature type="region of interest" description="Disordered" evidence="1">
    <location>
        <begin position="24"/>
        <end position="115"/>
    </location>
</feature>
<keyword evidence="5" id="KW-1185">Reference proteome</keyword>
<dbReference type="Gene3D" id="3.40.30.10">
    <property type="entry name" value="Glutaredoxin"/>
    <property type="match status" value="3"/>
</dbReference>